<dbReference type="Proteomes" id="UP000008672">
    <property type="component" value="Unassembled WGS sequence"/>
</dbReference>
<dbReference type="InterPro" id="IPR038926">
    <property type="entry name" value="CEP55"/>
</dbReference>
<evidence type="ECO:0000313" key="7">
    <source>
        <dbReference type="Ensembl" id="ENSLACP00000018813.1"/>
    </source>
</evidence>
<feature type="coiled-coil region" evidence="4">
    <location>
        <begin position="373"/>
        <end position="407"/>
    </location>
</feature>
<dbReference type="Pfam" id="PF12180">
    <property type="entry name" value="EABR"/>
    <property type="match status" value="1"/>
</dbReference>
<dbReference type="GO" id="GO:0005737">
    <property type="term" value="C:cytoplasm"/>
    <property type="evidence" value="ECO:0007669"/>
    <property type="project" value="UniProtKB-SubCell"/>
</dbReference>
<reference evidence="7" key="2">
    <citation type="submission" date="2025-08" db="UniProtKB">
        <authorList>
            <consortium name="Ensembl"/>
        </authorList>
    </citation>
    <scope>IDENTIFICATION</scope>
</reference>
<dbReference type="AlphaFoldDB" id="H3BA92"/>
<dbReference type="GO" id="GO:0030496">
    <property type="term" value="C:midbody"/>
    <property type="evidence" value="ECO:0007669"/>
    <property type="project" value="TreeGrafter"/>
</dbReference>
<reference evidence="7" key="3">
    <citation type="submission" date="2025-09" db="UniProtKB">
        <authorList>
            <consortium name="Ensembl"/>
        </authorList>
    </citation>
    <scope>IDENTIFICATION</scope>
</reference>
<reference evidence="8" key="1">
    <citation type="submission" date="2011-08" db="EMBL/GenBank/DDBJ databases">
        <title>The draft genome of Latimeria chalumnae.</title>
        <authorList>
            <person name="Di Palma F."/>
            <person name="Alfoldi J."/>
            <person name="Johnson J."/>
            <person name="Berlin A."/>
            <person name="Gnerre S."/>
            <person name="Jaffe D."/>
            <person name="MacCallum I."/>
            <person name="Young S."/>
            <person name="Walker B.J."/>
            <person name="Lander E."/>
            <person name="Lindblad-Toh K."/>
        </authorList>
    </citation>
    <scope>NUCLEOTIDE SEQUENCE [LARGE SCALE GENOMIC DNA]</scope>
    <source>
        <strain evidence="8">Wild caught</strain>
    </source>
</reference>
<dbReference type="GO" id="GO:0021549">
    <property type="term" value="P:cerebellum development"/>
    <property type="evidence" value="ECO:0007669"/>
    <property type="project" value="Ensembl"/>
</dbReference>
<dbReference type="eggNOG" id="ENOG502QTDI">
    <property type="taxonomic scope" value="Eukaryota"/>
</dbReference>
<evidence type="ECO:0000256" key="3">
    <source>
        <dbReference type="ARBA" id="ARBA00023054"/>
    </source>
</evidence>
<dbReference type="OMA" id="AVMAKCS"/>
<dbReference type="GO" id="GO:0045184">
    <property type="term" value="P:establishment of protein localization"/>
    <property type="evidence" value="ECO:0007669"/>
    <property type="project" value="TreeGrafter"/>
</dbReference>
<feature type="coiled-coil region" evidence="4">
    <location>
        <begin position="27"/>
        <end position="90"/>
    </location>
</feature>
<dbReference type="Gene3D" id="1.20.5.990">
    <property type="entry name" value="Nemo cc2-lz domain - 1d5 darpin complex"/>
    <property type="match status" value="1"/>
</dbReference>
<gene>
    <name evidence="7" type="primary">CEP55</name>
</gene>
<keyword evidence="2" id="KW-0963">Cytoplasm</keyword>
<dbReference type="EMBL" id="AFYH01034752">
    <property type="status" value="NOT_ANNOTATED_CDS"/>
    <property type="molecule type" value="Genomic_DNA"/>
</dbReference>
<accession>H3BA92</accession>
<evidence type="ECO:0000256" key="1">
    <source>
        <dbReference type="ARBA" id="ARBA00004496"/>
    </source>
</evidence>
<evidence type="ECO:0000256" key="4">
    <source>
        <dbReference type="SAM" id="Coils"/>
    </source>
</evidence>
<dbReference type="GO" id="GO:1904888">
    <property type="term" value="P:cranial skeletal system development"/>
    <property type="evidence" value="ECO:0007669"/>
    <property type="project" value="Ensembl"/>
</dbReference>
<dbReference type="GO" id="GO:0000281">
    <property type="term" value="P:mitotic cytokinesis"/>
    <property type="evidence" value="ECO:0007669"/>
    <property type="project" value="InterPro"/>
</dbReference>
<evidence type="ECO:0000256" key="2">
    <source>
        <dbReference type="ARBA" id="ARBA00022490"/>
    </source>
</evidence>
<dbReference type="FunFam" id="1.20.5.990:FF:000006">
    <property type="entry name" value="Centrosomal protein of 55 kDa"/>
    <property type="match status" value="1"/>
</dbReference>
<dbReference type="EMBL" id="AFYH01034751">
    <property type="status" value="NOT_ANNOTATED_CDS"/>
    <property type="molecule type" value="Genomic_DNA"/>
</dbReference>
<dbReference type="InterPro" id="IPR022008">
    <property type="entry name" value="EABR"/>
</dbReference>
<proteinExistence type="predicted"/>
<protein>
    <submittedName>
        <fullName evidence="7">Centrosomal protein 55</fullName>
    </submittedName>
</protein>
<feature type="region of interest" description="Disordered" evidence="5">
    <location>
        <begin position="1"/>
        <end position="26"/>
    </location>
</feature>
<dbReference type="InParanoid" id="H3BA92"/>
<name>H3BA92_LATCH</name>
<dbReference type="PANTHER" id="PTHR31838">
    <property type="entry name" value="CENTROSOMAL PROTEIN OF 55 KDA"/>
    <property type="match status" value="1"/>
</dbReference>
<evidence type="ECO:0000256" key="5">
    <source>
        <dbReference type="SAM" id="MobiDB-lite"/>
    </source>
</evidence>
<comment type="subcellular location">
    <subcellularLocation>
        <location evidence="1">Cytoplasm</location>
    </subcellularLocation>
</comment>
<dbReference type="FunCoup" id="H3BA92">
    <property type="interactions" value="824"/>
</dbReference>
<dbReference type="PANTHER" id="PTHR31838:SF1">
    <property type="entry name" value="CENTROSOMAL PROTEIN OF 55 KDA"/>
    <property type="match status" value="1"/>
</dbReference>
<keyword evidence="3 4" id="KW-0175">Coiled coil</keyword>
<dbReference type="STRING" id="7897.ENSLACP00000018813"/>
<feature type="domain" description="TSG101 and ALIX binding" evidence="6">
    <location>
        <begin position="177"/>
        <end position="207"/>
    </location>
</feature>
<dbReference type="Gene3D" id="1.20.5.1180">
    <property type="entry name" value="Geminin coiled-coil domain"/>
    <property type="match status" value="1"/>
</dbReference>
<dbReference type="GO" id="GO:0051896">
    <property type="term" value="P:regulation of phosphatidylinositol 3-kinase/protein kinase B signal transduction"/>
    <property type="evidence" value="ECO:0007669"/>
    <property type="project" value="Ensembl"/>
</dbReference>
<sequence length="468" mass="54781">MTSKNSKGIMSSRLGLNPGNSRSDSHLEKLKKENALLKKTVEDMTKGKGKLTDVEKQRLLEKILALETLKEKHIQQLAEKDKAIQCLKEQCKSKGHEDIAALHNQLAEKNREAQIREHLFKSLSEEAETLKAKLSAVTLKCQEVGSQASALRCSQRTIACIIKQYNVNSRHYVQIELPAALAKNQQWLVYDQQREAYVRGLLARIFELEQQTILLSHHLTSTKRRRNRGELPDEKQKYYDRLLVTAKKELEAQKESVKRLSSEVSELRAQYEGKNNEVKELRTQLQAERGENKQKLEEEKRLVKEKAQMLKTELEMVRIRLDEEKRRSSDLSHQVQLLQKSLLIQKEEQKKIDLLEQQIQMCTTDFENEKVDRQNLQHQLHKVLKELRKAREQITRLEAKKHQWQLQHSEPSIHHKFEEKLIIYDDPATSPKRSSLLDESFLECPKCKIQYPTSQHRELLNHIDFCED</sequence>
<dbReference type="Ensembl" id="ENSLACT00000018946.1">
    <property type="protein sequence ID" value="ENSLACP00000018813.1"/>
    <property type="gene ID" value="ENSLACG00000016560.2"/>
</dbReference>
<evidence type="ECO:0000313" key="8">
    <source>
        <dbReference type="Proteomes" id="UP000008672"/>
    </source>
</evidence>
<keyword evidence="8" id="KW-1185">Reference proteome</keyword>
<feature type="coiled-coil region" evidence="4">
    <location>
        <begin position="243"/>
        <end position="327"/>
    </location>
</feature>
<organism evidence="7 8">
    <name type="scientific">Latimeria chalumnae</name>
    <name type="common">Coelacanth</name>
    <dbReference type="NCBI Taxonomy" id="7897"/>
    <lineage>
        <taxon>Eukaryota</taxon>
        <taxon>Metazoa</taxon>
        <taxon>Chordata</taxon>
        <taxon>Craniata</taxon>
        <taxon>Vertebrata</taxon>
        <taxon>Euteleostomi</taxon>
        <taxon>Coelacanthiformes</taxon>
        <taxon>Coelacanthidae</taxon>
        <taxon>Latimeria</taxon>
    </lineage>
</organism>
<evidence type="ECO:0000259" key="6">
    <source>
        <dbReference type="Pfam" id="PF12180"/>
    </source>
</evidence>
<dbReference type="GeneTree" id="ENSGT00510000047961"/>